<evidence type="ECO:0000313" key="5">
    <source>
        <dbReference type="Proteomes" id="UP001221208"/>
    </source>
</evidence>
<evidence type="ECO:0000313" key="4">
    <source>
        <dbReference type="EMBL" id="MDC8756888.1"/>
    </source>
</evidence>
<gene>
    <name evidence="4" type="ORF">OIK44_04710</name>
</gene>
<keyword evidence="2" id="KW-0597">Phosphoprotein</keyword>
<evidence type="ECO:0000256" key="2">
    <source>
        <dbReference type="PROSITE-ProRule" id="PRU00110"/>
    </source>
</evidence>
<dbReference type="Proteomes" id="UP001221208">
    <property type="component" value="Unassembled WGS sequence"/>
</dbReference>
<dbReference type="EMBL" id="JAQQXR010000001">
    <property type="protein sequence ID" value="MDC8756888.1"/>
    <property type="molecule type" value="Genomic_DNA"/>
</dbReference>
<accession>A0ABT5JVZ0</accession>
<dbReference type="SUPFAM" id="SSF47226">
    <property type="entry name" value="Histidine-containing phosphotransfer domain, HPT domain"/>
    <property type="match status" value="1"/>
</dbReference>
<evidence type="ECO:0000256" key="1">
    <source>
        <dbReference type="ARBA" id="ARBA00023012"/>
    </source>
</evidence>
<dbReference type="InterPro" id="IPR036641">
    <property type="entry name" value="HPT_dom_sf"/>
</dbReference>
<proteinExistence type="predicted"/>
<feature type="modified residue" description="Phosphohistidine" evidence="2">
    <location>
        <position position="68"/>
    </location>
</feature>
<comment type="caution">
    <text evidence="4">The sequence shown here is derived from an EMBL/GenBank/DDBJ whole genome shotgun (WGS) entry which is preliminary data.</text>
</comment>
<dbReference type="RefSeq" id="WP_273669547.1">
    <property type="nucleotide sequence ID" value="NZ_JAQQXR010000001.1"/>
</dbReference>
<reference evidence="4 5" key="1">
    <citation type="submission" date="2022-10" db="EMBL/GenBank/DDBJ databases">
        <title>Janthinobacterium sp. hw3 Genome sequencing.</title>
        <authorList>
            <person name="Park S."/>
        </authorList>
    </citation>
    <scope>NUCLEOTIDE SEQUENCE [LARGE SCALE GENOMIC DNA]</scope>
    <source>
        <strain evidence="5">hw3</strain>
    </source>
</reference>
<keyword evidence="5" id="KW-1185">Reference proteome</keyword>
<dbReference type="Pfam" id="PF01627">
    <property type="entry name" value="Hpt"/>
    <property type="match status" value="1"/>
</dbReference>
<evidence type="ECO:0000259" key="3">
    <source>
        <dbReference type="PROSITE" id="PS50894"/>
    </source>
</evidence>
<protein>
    <submittedName>
        <fullName evidence="4">Hpt domain-containing protein</fullName>
    </submittedName>
</protein>
<feature type="domain" description="HPt" evidence="3">
    <location>
        <begin position="29"/>
        <end position="122"/>
    </location>
</feature>
<dbReference type="Gene3D" id="1.20.120.160">
    <property type="entry name" value="HPT domain"/>
    <property type="match status" value="1"/>
</dbReference>
<sequence length="131" mass="13570">MPVSPACPEGLTVFTVDVLVQYLGNDQKALAVVTKIVRDAVSSAREPFARAVAALHDGRPADTARILHGLRGSIGTLGAKRFVGAALAMELAIAEQRTEQLPLLLAGVASEFALALDSADAWLSAHATPAA</sequence>
<dbReference type="PROSITE" id="PS50894">
    <property type="entry name" value="HPT"/>
    <property type="match status" value="1"/>
</dbReference>
<keyword evidence="1" id="KW-0902">Two-component regulatory system</keyword>
<name>A0ABT5JVZ0_9BURK</name>
<organism evidence="4 5">
    <name type="scientific">Janthinobacterium fluminis</name>
    <dbReference type="NCBI Taxonomy" id="2987524"/>
    <lineage>
        <taxon>Bacteria</taxon>
        <taxon>Pseudomonadati</taxon>
        <taxon>Pseudomonadota</taxon>
        <taxon>Betaproteobacteria</taxon>
        <taxon>Burkholderiales</taxon>
        <taxon>Oxalobacteraceae</taxon>
        <taxon>Janthinobacterium</taxon>
    </lineage>
</organism>
<dbReference type="InterPro" id="IPR008207">
    <property type="entry name" value="Sig_transdc_His_kin_Hpt_dom"/>
</dbReference>